<dbReference type="PANTHER" id="PTHR30175:SF1">
    <property type="entry name" value="PTS SYSTEM ARBUTIN-, CELLOBIOSE-, AND SALICIN-SPECIFIC EIIBC COMPONENT-RELATED"/>
    <property type="match status" value="1"/>
</dbReference>
<dbReference type="PROSITE" id="PS00371">
    <property type="entry name" value="PTS_EIIA_TYPE_1_HIS"/>
    <property type="match status" value="1"/>
</dbReference>
<dbReference type="PANTHER" id="PTHR30175">
    <property type="entry name" value="PHOSPHOTRANSFERASE SYSTEM TRANSPORT PROTEIN"/>
    <property type="match status" value="1"/>
</dbReference>
<evidence type="ECO:0000256" key="10">
    <source>
        <dbReference type="ARBA" id="ARBA00023136"/>
    </source>
</evidence>
<feature type="transmembrane region" description="Helical" evidence="13">
    <location>
        <begin position="171"/>
        <end position="191"/>
    </location>
</feature>
<keyword evidence="10 13" id="KW-0472">Membrane</keyword>
<dbReference type="InterPro" id="IPR001127">
    <property type="entry name" value="PTS_EIIA_1_perm"/>
</dbReference>
<dbReference type="GO" id="GO:0090589">
    <property type="term" value="F:protein-phosphocysteine-trehalose phosphotransferase system transporter activity"/>
    <property type="evidence" value="ECO:0007669"/>
    <property type="project" value="TreeGrafter"/>
</dbReference>
<evidence type="ECO:0000256" key="2">
    <source>
        <dbReference type="ARBA" id="ARBA00022448"/>
    </source>
</evidence>
<dbReference type="GO" id="GO:0008982">
    <property type="term" value="F:protein-N(PI)-phosphohistidine-sugar phosphotransferase activity"/>
    <property type="evidence" value="ECO:0007669"/>
    <property type="project" value="InterPro"/>
</dbReference>
<dbReference type="InterPro" id="IPR013013">
    <property type="entry name" value="PTS_EIIC_1"/>
</dbReference>
<feature type="transmembrane region" description="Helical" evidence="13">
    <location>
        <begin position="426"/>
        <end position="447"/>
    </location>
</feature>
<organism evidence="17 18">
    <name type="scientific">Candidatus Lachnoclostridium stercorigallinarum</name>
    <dbReference type="NCBI Taxonomy" id="2838634"/>
    <lineage>
        <taxon>Bacteria</taxon>
        <taxon>Bacillati</taxon>
        <taxon>Bacillota</taxon>
        <taxon>Clostridia</taxon>
        <taxon>Lachnospirales</taxon>
        <taxon>Lachnospiraceae</taxon>
    </lineage>
</organism>
<dbReference type="InterPro" id="IPR003352">
    <property type="entry name" value="PTS_EIIC"/>
</dbReference>
<evidence type="ECO:0000256" key="4">
    <source>
        <dbReference type="ARBA" id="ARBA00022597"/>
    </source>
</evidence>
<dbReference type="AlphaFoldDB" id="A0A9D2K5E6"/>
<dbReference type="PROSITE" id="PS01035">
    <property type="entry name" value="PTS_EIIB_TYPE_1_CYS"/>
    <property type="match status" value="1"/>
</dbReference>
<keyword evidence="9 13" id="KW-1133">Transmembrane helix</keyword>
<dbReference type="NCBIfam" id="TIGR00830">
    <property type="entry name" value="PTBA"/>
    <property type="match status" value="1"/>
</dbReference>
<keyword evidence="7 13" id="KW-0812">Transmembrane</keyword>
<feature type="active site" description="Phosphocysteine intermediate; for EIIB activity" evidence="11">
    <location>
        <position position="26"/>
    </location>
</feature>
<feature type="transmembrane region" description="Helical" evidence="13">
    <location>
        <begin position="114"/>
        <end position="137"/>
    </location>
</feature>
<dbReference type="CDD" id="cd00212">
    <property type="entry name" value="PTS_IIB_glc"/>
    <property type="match status" value="1"/>
</dbReference>
<feature type="transmembrane region" description="Helical" evidence="13">
    <location>
        <begin position="322"/>
        <end position="343"/>
    </location>
</feature>
<feature type="transmembrane region" description="Helical" evidence="13">
    <location>
        <begin position="203"/>
        <end position="227"/>
    </location>
</feature>
<feature type="transmembrane region" description="Helical" evidence="13">
    <location>
        <begin position="284"/>
        <end position="307"/>
    </location>
</feature>
<sequence length="645" mass="67268">MDYGTTAKEILREIGGESNVVSVTHCMTRLRFVLKDESIVDDSRVKAIKGVAGVMKKAGQYQVIIGNDVAKCYGELVKLGDFKGGREAASEKPREKQNPVMAVLDVISGCMAPVIPAIIGAGMVKVLIILLGAVLPAESQTMQLLTVIGDCAFYFLPMLVAFSAAKKFNANPYLVAAVIGVLLHPSFISLLEQATDGVRFIGIPVTSATYSSTIIPSILTAWAMSWIERGVDRITPSVTKNFLKPALILLISAPVAFIILGPLGSIIGNVLASAVLAIQSHVSILASIIMAAAMPFIVMTGMHWAFIPVTMAALATPAGESLMLPAMLISNIAQGTSCLAVAVKSKNSSLKQVASASSFSALLAGVTEPGLYGVTMPLKRPIMAVCIASGITGAVAGAVRLSAFAFATPSLVSLPQFVSPEGASNLMMAVAVTAISAVLSFVLTWVLGFEDPAEASVQDAGEAETAGAPEETLSAGEKKDASADGATEIPAGGSAVAYAPIAGEAVPLSQVNDPTFAEEILGKGLAIRPAEGKVFAPFDGTVETVFETKHAMGLRSDDGLELLIHVGLETVNLNGKYFTAHVTDGQRIHRGDLLLEFDRDAIAAAGCETITPVIVSNTDDYSEIRTVTGRLVGPEDPVLTADRTK</sequence>
<dbReference type="FunFam" id="3.30.1360.60:FF:000001">
    <property type="entry name" value="PTS system glucose-specific IIBC component PtsG"/>
    <property type="match status" value="1"/>
</dbReference>
<reference evidence="17" key="1">
    <citation type="journal article" date="2021" name="PeerJ">
        <title>Extensive microbial diversity within the chicken gut microbiome revealed by metagenomics and culture.</title>
        <authorList>
            <person name="Gilroy R."/>
            <person name="Ravi A."/>
            <person name="Getino M."/>
            <person name="Pursley I."/>
            <person name="Horton D.L."/>
            <person name="Alikhan N.F."/>
            <person name="Baker D."/>
            <person name="Gharbi K."/>
            <person name="Hall N."/>
            <person name="Watson M."/>
            <person name="Adriaenssens E.M."/>
            <person name="Foster-Nyarko E."/>
            <person name="Jarju S."/>
            <person name="Secka A."/>
            <person name="Antonio M."/>
            <person name="Oren A."/>
            <person name="Chaudhuri R.R."/>
            <person name="La Ragione R."/>
            <person name="Hildebrand F."/>
            <person name="Pallen M.J."/>
        </authorList>
    </citation>
    <scope>NUCLEOTIDE SEQUENCE</scope>
    <source>
        <strain evidence="17">ChiBcec1-1093</strain>
    </source>
</reference>
<dbReference type="PROSITE" id="PS51098">
    <property type="entry name" value="PTS_EIIB_TYPE_1"/>
    <property type="match status" value="1"/>
</dbReference>
<evidence type="ECO:0000256" key="11">
    <source>
        <dbReference type="PROSITE-ProRule" id="PRU00421"/>
    </source>
</evidence>
<feature type="domain" description="PTS EIIC type-1" evidence="16">
    <location>
        <begin position="105"/>
        <end position="463"/>
    </location>
</feature>
<dbReference type="InterPro" id="IPR011297">
    <property type="entry name" value="PTS_IIABC_b_glu"/>
</dbReference>
<evidence type="ECO:0000256" key="13">
    <source>
        <dbReference type="SAM" id="Phobius"/>
    </source>
</evidence>
<evidence type="ECO:0000256" key="9">
    <source>
        <dbReference type="ARBA" id="ARBA00022989"/>
    </source>
</evidence>
<dbReference type="GO" id="GO:0009401">
    <property type="term" value="P:phosphoenolpyruvate-dependent sugar phosphotransferase system"/>
    <property type="evidence" value="ECO:0007669"/>
    <property type="project" value="UniProtKB-KW"/>
</dbReference>
<protein>
    <submittedName>
        <fullName evidence="17">Beta-glucoside-specific PTS transporter subunit IIABC</fullName>
        <ecNumber evidence="17">2.7.1.-</ecNumber>
    </submittedName>
</protein>
<evidence type="ECO:0000256" key="8">
    <source>
        <dbReference type="ARBA" id="ARBA00022777"/>
    </source>
</evidence>
<evidence type="ECO:0000256" key="12">
    <source>
        <dbReference type="SAM" id="MobiDB-lite"/>
    </source>
</evidence>
<dbReference type="InterPro" id="IPR011055">
    <property type="entry name" value="Dup_hybrid_motif"/>
</dbReference>
<keyword evidence="5 17" id="KW-0808">Transferase</keyword>
<comment type="subcellular location">
    <subcellularLocation>
        <location evidence="1">Cell membrane</location>
        <topology evidence="1">Multi-pass membrane protein</topology>
    </subcellularLocation>
</comment>
<dbReference type="Gene3D" id="2.70.70.10">
    <property type="entry name" value="Glucose Permease (Domain IIA)"/>
    <property type="match status" value="1"/>
</dbReference>
<accession>A0A9D2K5E6</accession>
<keyword evidence="8" id="KW-0418">Kinase</keyword>
<dbReference type="GO" id="GO:0016301">
    <property type="term" value="F:kinase activity"/>
    <property type="evidence" value="ECO:0007669"/>
    <property type="project" value="UniProtKB-KW"/>
</dbReference>
<dbReference type="Pfam" id="PF00367">
    <property type="entry name" value="PTS_EIIB"/>
    <property type="match status" value="1"/>
</dbReference>
<dbReference type="Pfam" id="PF02378">
    <property type="entry name" value="PTS_EIIC"/>
    <property type="match status" value="1"/>
</dbReference>
<comment type="caution">
    <text evidence="17">The sequence shown here is derived from an EMBL/GenBank/DDBJ whole genome shotgun (WGS) entry which is preliminary data.</text>
</comment>
<dbReference type="InterPro" id="IPR050558">
    <property type="entry name" value="PTS_Sugar-Specific_Components"/>
</dbReference>
<evidence type="ECO:0000313" key="17">
    <source>
        <dbReference type="EMBL" id="HIZ78577.1"/>
    </source>
</evidence>
<evidence type="ECO:0000259" key="15">
    <source>
        <dbReference type="PROSITE" id="PS51098"/>
    </source>
</evidence>
<keyword evidence="4" id="KW-0762">Sugar transport</keyword>
<feature type="domain" description="PTS EIIA type-1" evidence="14">
    <location>
        <begin position="513"/>
        <end position="617"/>
    </location>
</feature>
<evidence type="ECO:0000256" key="3">
    <source>
        <dbReference type="ARBA" id="ARBA00022475"/>
    </source>
</evidence>
<evidence type="ECO:0000259" key="14">
    <source>
        <dbReference type="PROSITE" id="PS51093"/>
    </source>
</evidence>
<dbReference type="GO" id="GO:0015771">
    <property type="term" value="P:trehalose transport"/>
    <property type="evidence" value="ECO:0007669"/>
    <property type="project" value="TreeGrafter"/>
</dbReference>
<feature type="domain" description="PTS EIIB type-1" evidence="15">
    <location>
        <begin position="4"/>
        <end position="86"/>
    </location>
</feature>
<feature type="compositionally biased region" description="Low complexity" evidence="12">
    <location>
        <begin position="463"/>
        <end position="472"/>
    </location>
</feature>
<dbReference type="EMBL" id="DXBC01000036">
    <property type="protein sequence ID" value="HIZ78577.1"/>
    <property type="molecule type" value="Genomic_DNA"/>
</dbReference>
<dbReference type="CDD" id="cd00210">
    <property type="entry name" value="PTS_IIA_glc"/>
    <property type="match status" value="1"/>
</dbReference>
<keyword evidence="2" id="KW-0813">Transport</keyword>
<reference evidence="17" key="2">
    <citation type="submission" date="2021-04" db="EMBL/GenBank/DDBJ databases">
        <authorList>
            <person name="Gilroy R."/>
        </authorList>
    </citation>
    <scope>NUCLEOTIDE SEQUENCE</scope>
    <source>
        <strain evidence="17">ChiBcec1-1093</strain>
    </source>
</reference>
<dbReference type="NCBIfam" id="TIGR01995">
    <property type="entry name" value="PTS-II-ABC-beta"/>
    <property type="match status" value="1"/>
</dbReference>
<evidence type="ECO:0000256" key="6">
    <source>
        <dbReference type="ARBA" id="ARBA00022683"/>
    </source>
</evidence>
<name>A0A9D2K5E6_9FIRM</name>
<keyword evidence="3" id="KW-1003">Cell membrane</keyword>
<dbReference type="InterPro" id="IPR018113">
    <property type="entry name" value="PTrfase_EIIB_Cys"/>
</dbReference>
<dbReference type="InterPro" id="IPR001996">
    <property type="entry name" value="PTS_IIB_1"/>
</dbReference>
<keyword evidence="6" id="KW-0598">Phosphotransferase system</keyword>
<dbReference type="FunFam" id="2.70.70.10:FF:000001">
    <property type="entry name" value="PTS system glucose-specific IIA component"/>
    <property type="match status" value="1"/>
</dbReference>
<dbReference type="PROSITE" id="PS51103">
    <property type="entry name" value="PTS_EIIC_TYPE_1"/>
    <property type="match status" value="1"/>
</dbReference>
<evidence type="ECO:0000256" key="5">
    <source>
        <dbReference type="ARBA" id="ARBA00022679"/>
    </source>
</evidence>
<dbReference type="Proteomes" id="UP000824101">
    <property type="component" value="Unassembled WGS sequence"/>
</dbReference>
<gene>
    <name evidence="17" type="ORF">IAA17_02120</name>
</gene>
<evidence type="ECO:0000313" key="18">
    <source>
        <dbReference type="Proteomes" id="UP000824101"/>
    </source>
</evidence>
<dbReference type="Pfam" id="PF00358">
    <property type="entry name" value="PTS_EIIA_1"/>
    <property type="match status" value="1"/>
</dbReference>
<feature type="transmembrane region" description="Helical" evidence="13">
    <location>
        <begin position="382"/>
        <end position="406"/>
    </location>
</feature>
<feature type="transmembrane region" description="Helical" evidence="13">
    <location>
        <begin position="247"/>
        <end position="272"/>
    </location>
</feature>
<dbReference type="GO" id="GO:0005886">
    <property type="term" value="C:plasma membrane"/>
    <property type="evidence" value="ECO:0007669"/>
    <property type="project" value="UniProtKB-SubCell"/>
</dbReference>
<dbReference type="PROSITE" id="PS51093">
    <property type="entry name" value="PTS_EIIA_TYPE_1"/>
    <property type="match status" value="1"/>
</dbReference>
<dbReference type="SUPFAM" id="SSF51261">
    <property type="entry name" value="Duplicated hybrid motif"/>
    <property type="match status" value="1"/>
</dbReference>
<dbReference type="SUPFAM" id="SSF55604">
    <property type="entry name" value="Glucose permease domain IIB"/>
    <property type="match status" value="1"/>
</dbReference>
<feature type="transmembrane region" description="Helical" evidence="13">
    <location>
        <begin position="144"/>
        <end position="165"/>
    </location>
</feature>
<dbReference type="EC" id="2.7.1.-" evidence="17"/>
<feature type="region of interest" description="Disordered" evidence="12">
    <location>
        <begin position="457"/>
        <end position="486"/>
    </location>
</feature>
<dbReference type="Gene3D" id="3.30.1360.60">
    <property type="entry name" value="Glucose permease domain IIB"/>
    <property type="match status" value="1"/>
</dbReference>
<proteinExistence type="predicted"/>
<evidence type="ECO:0000259" key="16">
    <source>
        <dbReference type="PROSITE" id="PS51103"/>
    </source>
</evidence>
<evidence type="ECO:0000256" key="7">
    <source>
        <dbReference type="ARBA" id="ARBA00022692"/>
    </source>
</evidence>
<evidence type="ECO:0000256" key="1">
    <source>
        <dbReference type="ARBA" id="ARBA00004651"/>
    </source>
</evidence>
<dbReference type="InterPro" id="IPR036878">
    <property type="entry name" value="Glu_permease_IIB"/>
</dbReference>